<proteinExistence type="predicted"/>
<protein>
    <submittedName>
        <fullName evidence="1">Uncharacterized protein</fullName>
    </submittedName>
</protein>
<keyword evidence="2" id="KW-1185">Reference proteome</keyword>
<evidence type="ECO:0000313" key="1">
    <source>
        <dbReference type="EMBL" id="WNK22653.1"/>
    </source>
</evidence>
<dbReference type="EMBL" id="CP135052">
    <property type="protein sequence ID" value="WNK22653.1"/>
    <property type="molecule type" value="Genomic_DNA"/>
</dbReference>
<evidence type="ECO:0000313" key="2">
    <source>
        <dbReference type="Proteomes" id="UP001163184"/>
    </source>
</evidence>
<name>A0ABY9Z4I0_9GAMM</name>
<gene>
    <name evidence="1" type="ORF">PZ638_11835</name>
</gene>
<dbReference type="GeneID" id="92275160"/>
<reference evidence="1" key="1">
    <citation type="journal article" date="2023" name="Microbiol. Spectr.">
        <title>Whole-genome sequencing provides insights into a novel species: Providencia hangzhouensis associated with urinary tract infections.</title>
        <authorList>
            <person name="Dong X."/>
            <person name="Yu Y."/>
            <person name="Liu J."/>
            <person name="Cao D."/>
            <person name="Xiang Y."/>
            <person name="Bi K."/>
            <person name="Yuan X."/>
            <person name="Li S."/>
            <person name="Wu T."/>
            <person name="Zhang Y."/>
        </authorList>
    </citation>
    <scope>NUCLEOTIDE SEQUENCE</scope>
    <source>
        <strain evidence="1">PR-310</strain>
    </source>
</reference>
<dbReference type="RefSeq" id="WP_272662771.1">
    <property type="nucleotide sequence ID" value="NZ_CP135052.1"/>
</dbReference>
<accession>A0ABY9Z4I0</accession>
<organism evidence="1 2">
    <name type="scientific">Providencia hangzhouensis</name>
    <dbReference type="NCBI Taxonomy" id="3031799"/>
    <lineage>
        <taxon>Bacteria</taxon>
        <taxon>Pseudomonadati</taxon>
        <taxon>Pseudomonadota</taxon>
        <taxon>Gammaproteobacteria</taxon>
        <taxon>Enterobacterales</taxon>
        <taxon>Morganellaceae</taxon>
        <taxon>Providencia</taxon>
    </lineage>
</organism>
<sequence>MDNLLESNDIYKNYSTNEESNTYNNALGTYNTEDFTIRLAYFIHDKLENLETGNLSFSNIDVDTLRAYSTYFHETIHWRQHIGSTSGFILSLIMPFQYTAIEQSLKIVLKEIGPIKSLKQYYYNNVKTNTPTDELFINLNNVFNNFYDMLHYKNLVINPKIITQEMHEEFYLSYGHATAYTYINLLDQLSYFFDDKDKFKINNKIESLKKLISSQQGSPYVEFNAFKENNKVIPPLGVKQIYEGQARFLQLQLLYFSNKNLFNIEYFKDKDLLSGIYGDAFELYLKIIEHDFPEDFGDSIIAIFLIVCDLAINPSTAFPLEIEHDDSFFFDAIPGIRFYDLCNEVKNLINSNENISIKDYSKDEYDRITSLLCENLCYPKPNFFLNKIINWKNENKKISEIIDEEIDYSFKDEFYQVRFLFSKFITFSQDKLNSPEFFCWTGACSAGKNVNDEYRKLTEKYKAPFINQKDLDVYAASIDNINENNLEKMKDSFTLMNIISNLTRQWINNDGDFKIDFIKEINGKYSYDELYQSYSLIFKNHFGVDFEQFKSPNE</sequence>
<dbReference type="Proteomes" id="UP001163184">
    <property type="component" value="Chromosome"/>
</dbReference>